<evidence type="ECO:0000313" key="5">
    <source>
        <dbReference type="EMBL" id="MBX7482409.1"/>
    </source>
</evidence>
<dbReference type="Pfam" id="PF00392">
    <property type="entry name" value="GntR"/>
    <property type="match status" value="1"/>
</dbReference>
<dbReference type="PROSITE" id="PS50949">
    <property type="entry name" value="HTH_GNTR"/>
    <property type="match status" value="1"/>
</dbReference>
<dbReference type="InterPro" id="IPR008920">
    <property type="entry name" value="TF_FadR/GntR_C"/>
</dbReference>
<dbReference type="CDD" id="cd07377">
    <property type="entry name" value="WHTH_GntR"/>
    <property type="match status" value="1"/>
</dbReference>
<gene>
    <name evidence="5" type="ORF">K3174_07690</name>
</gene>
<dbReference type="Proteomes" id="UP000755104">
    <property type="component" value="Unassembled WGS sequence"/>
</dbReference>
<dbReference type="SMART" id="SM00345">
    <property type="entry name" value="HTH_GNTR"/>
    <property type="match status" value="1"/>
</dbReference>
<dbReference type="InterPro" id="IPR036388">
    <property type="entry name" value="WH-like_DNA-bd_sf"/>
</dbReference>
<keyword evidence="6" id="KW-1185">Reference proteome</keyword>
<dbReference type="InterPro" id="IPR036390">
    <property type="entry name" value="WH_DNA-bd_sf"/>
</dbReference>
<protein>
    <submittedName>
        <fullName evidence="5">GntR family transcriptional regulator</fullName>
    </submittedName>
</protein>
<dbReference type="Gene3D" id="1.20.120.530">
    <property type="entry name" value="GntR ligand-binding domain-like"/>
    <property type="match status" value="1"/>
</dbReference>
<dbReference type="SUPFAM" id="SSF46785">
    <property type="entry name" value="Winged helix' DNA-binding domain"/>
    <property type="match status" value="1"/>
</dbReference>
<accession>A0ABS7J4Z1</accession>
<evidence type="ECO:0000259" key="4">
    <source>
        <dbReference type="PROSITE" id="PS50949"/>
    </source>
</evidence>
<dbReference type="EMBL" id="JAIGNO010000004">
    <property type="protein sequence ID" value="MBX7482409.1"/>
    <property type="molecule type" value="Genomic_DNA"/>
</dbReference>
<evidence type="ECO:0000313" key="6">
    <source>
        <dbReference type="Proteomes" id="UP000755104"/>
    </source>
</evidence>
<evidence type="ECO:0000256" key="2">
    <source>
        <dbReference type="ARBA" id="ARBA00023125"/>
    </source>
</evidence>
<feature type="domain" description="HTH gntR-type" evidence="4">
    <location>
        <begin position="2"/>
        <end position="69"/>
    </location>
</feature>
<comment type="caution">
    <text evidence="5">The sequence shown here is derived from an EMBL/GenBank/DDBJ whole genome shotgun (WGS) entry which is preliminary data.</text>
</comment>
<organism evidence="5 6">
    <name type="scientific">Qipengyuania qiaonensis</name>
    <dbReference type="NCBI Taxonomy" id="2867240"/>
    <lineage>
        <taxon>Bacteria</taxon>
        <taxon>Pseudomonadati</taxon>
        <taxon>Pseudomonadota</taxon>
        <taxon>Alphaproteobacteria</taxon>
        <taxon>Sphingomonadales</taxon>
        <taxon>Erythrobacteraceae</taxon>
        <taxon>Qipengyuania</taxon>
    </lineage>
</organism>
<dbReference type="InterPro" id="IPR011711">
    <property type="entry name" value="GntR_C"/>
</dbReference>
<keyword evidence="2" id="KW-0238">DNA-binding</keyword>
<dbReference type="SMART" id="SM00895">
    <property type="entry name" value="FCD"/>
    <property type="match status" value="1"/>
</dbReference>
<dbReference type="RefSeq" id="WP_221557686.1">
    <property type="nucleotide sequence ID" value="NZ_JAIGNO010000004.1"/>
</dbReference>
<dbReference type="PANTHER" id="PTHR43537:SF24">
    <property type="entry name" value="GLUCONATE OPERON TRANSCRIPTIONAL REPRESSOR"/>
    <property type="match status" value="1"/>
</dbReference>
<dbReference type="PANTHER" id="PTHR43537">
    <property type="entry name" value="TRANSCRIPTIONAL REGULATOR, GNTR FAMILY"/>
    <property type="match status" value="1"/>
</dbReference>
<keyword evidence="1" id="KW-0805">Transcription regulation</keyword>
<proteinExistence type="predicted"/>
<dbReference type="SUPFAM" id="SSF48008">
    <property type="entry name" value="GntR ligand-binding domain-like"/>
    <property type="match status" value="1"/>
</dbReference>
<name>A0ABS7J4Z1_9SPHN</name>
<keyword evidence="3" id="KW-0804">Transcription</keyword>
<evidence type="ECO:0000256" key="3">
    <source>
        <dbReference type="ARBA" id="ARBA00023163"/>
    </source>
</evidence>
<dbReference type="Pfam" id="PF07729">
    <property type="entry name" value="FCD"/>
    <property type="match status" value="1"/>
</dbReference>
<dbReference type="Gene3D" id="1.10.10.10">
    <property type="entry name" value="Winged helix-like DNA-binding domain superfamily/Winged helix DNA-binding domain"/>
    <property type="match status" value="1"/>
</dbReference>
<dbReference type="InterPro" id="IPR000524">
    <property type="entry name" value="Tscrpt_reg_HTH_GntR"/>
</dbReference>
<reference evidence="5 6" key="1">
    <citation type="submission" date="2021-08" db="EMBL/GenBank/DDBJ databases">
        <title>Comparative Genomics Analysis of the Genus Qipengyuania Reveals Extensive Genetic Diversity and Metabolic Versatility, Including the Description of Fifteen Novel Species.</title>
        <authorList>
            <person name="Liu Y."/>
        </authorList>
    </citation>
    <scope>NUCLEOTIDE SEQUENCE [LARGE SCALE GENOMIC DNA]</scope>
    <source>
        <strain evidence="5 6">6D47A</strain>
    </source>
</reference>
<sequence length="226" mass="25322">MSRASDRAYGTIREMIMSGEFAPGDALGEEALAERCGVSRTPVRDALRRLEADMLITRTGTQRSFVADWSLDDIADVFELRAMLEGYAAQRAAERMDDDTLKALRACNAELRKAVSTSPPNVDLFLERNREFHALILESAASRKLVALLASVIEQPVVWRTAHHYGEEELRRSCSEHDEVLAAFARRDGDWAEAIMSSHIRRAFHAYADAHRGLTAIDKSGRMRMA</sequence>
<evidence type="ECO:0000256" key="1">
    <source>
        <dbReference type="ARBA" id="ARBA00023015"/>
    </source>
</evidence>